<reference evidence="2" key="2">
    <citation type="submission" date="2020-12" db="EMBL/GenBank/DDBJ databases">
        <title>New Spironucleus salmonicida genome in near-complete chromosomes.</title>
        <authorList>
            <person name="Xu F."/>
            <person name="Kurt Z."/>
            <person name="Jimenez-Gonzalez A."/>
            <person name="Astvaldsson A."/>
            <person name="Andersson J.O."/>
            <person name="Svard S.G."/>
        </authorList>
    </citation>
    <scope>NUCLEOTIDE SEQUENCE</scope>
    <source>
        <strain evidence="2">ATCC 50377</strain>
    </source>
</reference>
<dbReference type="Proteomes" id="UP000018208">
    <property type="component" value="Unassembled WGS sequence"/>
</dbReference>
<reference evidence="1 2" key="1">
    <citation type="journal article" date="2014" name="PLoS Genet.">
        <title>The Genome of Spironucleus salmonicida Highlights a Fish Pathogen Adapted to Fluctuating Environments.</title>
        <authorList>
            <person name="Xu F."/>
            <person name="Jerlstrom-Hultqvist J."/>
            <person name="Einarsson E."/>
            <person name="Astvaldsson A."/>
            <person name="Svard S.G."/>
            <person name="Andersson J.O."/>
        </authorList>
    </citation>
    <scope>NUCLEOTIDE SEQUENCE</scope>
    <source>
        <strain evidence="2">ATCC 50377</strain>
    </source>
</reference>
<dbReference type="VEuPathDB" id="GiardiaDB:SS50377_28402"/>
<keyword evidence="3" id="KW-1185">Reference proteome</keyword>
<evidence type="ECO:0000313" key="2">
    <source>
        <dbReference type="EMBL" id="KAH0569453.1"/>
    </source>
</evidence>
<evidence type="ECO:0000313" key="3">
    <source>
        <dbReference type="Proteomes" id="UP000018208"/>
    </source>
</evidence>
<evidence type="ECO:0000313" key="1">
    <source>
        <dbReference type="EMBL" id="EST43177.1"/>
    </source>
</evidence>
<name>V6LFB7_9EUKA</name>
<sequence length="299" mass="34215">MYEKQQSSILTSSAVTLPTRLENDTNLSKINIPSNMPSKRPSVAFLSSENTTMNTSYQTTNSLMEYIPKQNQQQYNDSSFNCGTSILTDPQNAFLSITTQTVQTNQNISQYSQLTSQQNAFLSTTQQDVGLDTSINTNTNIPPRLHFDDPSAFLLQSEVFKFFVQDGELFLSNNISSYSTEIIEKNFTFDESSNEIIVFIGSQNARIQCINDEDFLIKKSLIQKLIADKNVKCFGYQNEIFVGLHRFRGEEIEIQLIQQGELYQLELMYQKQRILMCIDTEETIEEICDNLIKNRVRMG</sequence>
<dbReference type="AlphaFoldDB" id="V6LFB7"/>
<organism evidence="1">
    <name type="scientific">Spironucleus salmonicida</name>
    <dbReference type="NCBI Taxonomy" id="348837"/>
    <lineage>
        <taxon>Eukaryota</taxon>
        <taxon>Metamonada</taxon>
        <taxon>Diplomonadida</taxon>
        <taxon>Hexamitidae</taxon>
        <taxon>Hexamitinae</taxon>
        <taxon>Spironucleus</taxon>
    </lineage>
</organism>
<accession>V6LFB7</accession>
<proteinExistence type="predicted"/>
<protein>
    <submittedName>
        <fullName evidence="1">Uncharacterized protein</fullName>
    </submittedName>
</protein>
<dbReference type="EMBL" id="AUWU02000009">
    <property type="protein sequence ID" value="KAH0569453.1"/>
    <property type="molecule type" value="Genomic_DNA"/>
</dbReference>
<gene>
    <name evidence="1" type="ORF">SS50377_17117</name>
    <name evidence="2" type="ORF">SS50377_28402</name>
</gene>
<dbReference type="EMBL" id="KI546141">
    <property type="protein sequence ID" value="EST43177.1"/>
    <property type="molecule type" value="Genomic_DNA"/>
</dbReference>